<sequence>MVATKLRFCQQKGKFMLASEGDKSISCFIWDDGNDGLEQKELERGCLKWNGHGMLYVTFDKSGNVKNEEDVIAIELFSIENQITISTISCNKGDISKIICIENGSDTTTVDSVEDIFTFLQNIRLDSADTALAFEEHARSQTIDLMSPTSSRSCPETPIASNPKRKSGGEGKQSKVKKAKTIKELSKQELELQEMEILTSKFGRFSSELKELPTKAPRRLNFNTLAHNYTIRNLNNTHVAYLVKLMKEKSWHHEETIFLVVKYSNDPIYYVLDGNHRFEAYTIFNIEATSPFTTVKCKVYENLSYEQILILTQPSNTVYKKLHLTELQMVKLALDLIKKRHISIPSKNHKSAAVFNKLMKSAIGEDYMVIVTELIQLHPYVLEQLQNQTYNDIPLSQSKFSTRFWRSFIAAVNKNTKYALEVLTDKSNTSPDHFIKGWKNVTVDLLSYLESHGPHTFKNENDAVKYLTGKDSITAVSVKRLLTESGALKNIKRTSKKCSINWKSVRKSISDYVLNKSPCSNVSWLGSTISNYLTYSFIVIYDPSTEVMESVRAVCDTSVIILLGSSHSPAPVIPETISTLSLHVLVHAPPLIDSASNTLPCVALNASLYIPDIPDGSVEEKVMLISELAANRECKLATTLLLEDLSIYGPYSKDQTNALVQDVTFPGLTNLLRNMHWHHNVHVVANNECQVIVEKLLFEQKRNSTEHSNETEEDTDDKESSENNGAMEGPSQIQNNDIMDPDRLLLSDDDNSNF</sequence>
<protein>
    <submittedName>
        <fullName evidence="2">Uncharacterized protein</fullName>
    </submittedName>
</protein>
<dbReference type="WBParaSite" id="ES5_v2.g15137.t1">
    <property type="protein sequence ID" value="ES5_v2.g15137.t1"/>
    <property type="gene ID" value="ES5_v2.g15137"/>
</dbReference>
<proteinExistence type="predicted"/>
<dbReference type="Proteomes" id="UP000887579">
    <property type="component" value="Unplaced"/>
</dbReference>
<name>A0AC34FE45_9BILA</name>
<reference evidence="2" key="1">
    <citation type="submission" date="2022-11" db="UniProtKB">
        <authorList>
            <consortium name="WormBaseParasite"/>
        </authorList>
    </citation>
    <scope>IDENTIFICATION</scope>
</reference>
<organism evidence="1 2">
    <name type="scientific">Panagrolaimus sp. ES5</name>
    <dbReference type="NCBI Taxonomy" id="591445"/>
    <lineage>
        <taxon>Eukaryota</taxon>
        <taxon>Metazoa</taxon>
        <taxon>Ecdysozoa</taxon>
        <taxon>Nematoda</taxon>
        <taxon>Chromadorea</taxon>
        <taxon>Rhabditida</taxon>
        <taxon>Tylenchina</taxon>
        <taxon>Panagrolaimomorpha</taxon>
        <taxon>Panagrolaimoidea</taxon>
        <taxon>Panagrolaimidae</taxon>
        <taxon>Panagrolaimus</taxon>
    </lineage>
</organism>
<evidence type="ECO:0000313" key="1">
    <source>
        <dbReference type="Proteomes" id="UP000887579"/>
    </source>
</evidence>
<evidence type="ECO:0000313" key="2">
    <source>
        <dbReference type="WBParaSite" id="ES5_v2.g15137.t1"/>
    </source>
</evidence>
<accession>A0AC34FE45</accession>